<evidence type="ECO:0000313" key="2">
    <source>
        <dbReference type="EMBL" id="MBB5293354.1"/>
    </source>
</evidence>
<reference evidence="2 5" key="2">
    <citation type="submission" date="2020-08" db="EMBL/GenBank/DDBJ databases">
        <title>Genomic Encyclopedia of Type Strains, Phase IV (KMG-IV): sequencing the most valuable type-strain genomes for metagenomic binning, comparative biology and taxonomic classification.</title>
        <authorList>
            <person name="Goeker M."/>
        </authorList>
    </citation>
    <scope>NUCLEOTIDE SEQUENCE [LARGE SCALE GENOMIC DNA]</scope>
    <source>
        <strain evidence="2 5">DSM 105434</strain>
    </source>
</reference>
<feature type="domain" description="Cupin type-2" evidence="1">
    <location>
        <begin position="41"/>
        <end position="107"/>
    </location>
</feature>
<evidence type="ECO:0000259" key="1">
    <source>
        <dbReference type="Pfam" id="PF07883"/>
    </source>
</evidence>
<sequence>MIQPSATSNLTRPTHRIGALSVTTLISGSQTAGAFALLEHVLEVGALGSPPHTHSHEDEWSYVLEGELTVDFGGQAVRASPDELVFKPRRQPHTFLNLGDVPVRFLELIAPAPFERYFEQLAPLVPEHAPPDVPAILGLAARYGLEMHLNDLPRLAQQYRLTLPGLLAE</sequence>
<dbReference type="Pfam" id="PF07883">
    <property type="entry name" value="Cupin_2"/>
    <property type="match status" value="1"/>
</dbReference>
<dbReference type="Proteomes" id="UP000308000">
    <property type="component" value="Unassembled WGS sequence"/>
</dbReference>
<dbReference type="RefSeq" id="WP_129117409.1">
    <property type="nucleotide sequence ID" value="NZ_BSUI01000012.1"/>
</dbReference>
<dbReference type="EMBL" id="JACHFV010000001">
    <property type="protein sequence ID" value="MBB5293354.1"/>
    <property type="molecule type" value="Genomic_DNA"/>
</dbReference>
<accession>A0AAJ5F7A4</accession>
<keyword evidence="5" id="KW-1185">Reference proteome</keyword>
<dbReference type="SUPFAM" id="SSF51182">
    <property type="entry name" value="RmlC-like cupins"/>
    <property type="match status" value="1"/>
</dbReference>
<proteinExistence type="predicted"/>
<evidence type="ECO:0000313" key="3">
    <source>
        <dbReference type="EMBL" id="TLK32075.1"/>
    </source>
</evidence>
<name>A0AAJ5F7A4_9DEIO</name>
<dbReference type="InterPro" id="IPR053146">
    <property type="entry name" value="QDO-like"/>
</dbReference>
<gene>
    <name evidence="3" type="ORF">FCS05_01010</name>
    <name evidence="2" type="ORF">HNQ10_000167</name>
</gene>
<organism evidence="3 4">
    <name type="scientific">Deinococcus metallilatus</name>
    <dbReference type="NCBI Taxonomy" id="1211322"/>
    <lineage>
        <taxon>Bacteria</taxon>
        <taxon>Thermotogati</taxon>
        <taxon>Deinococcota</taxon>
        <taxon>Deinococci</taxon>
        <taxon>Deinococcales</taxon>
        <taxon>Deinococcaceae</taxon>
        <taxon>Deinococcus</taxon>
    </lineage>
</organism>
<dbReference type="InterPro" id="IPR013096">
    <property type="entry name" value="Cupin_2"/>
</dbReference>
<comment type="caution">
    <text evidence="3">The sequence shown here is derived from an EMBL/GenBank/DDBJ whole genome shotgun (WGS) entry which is preliminary data.</text>
</comment>
<protein>
    <submittedName>
        <fullName evidence="3">Cupin domain-containing protein</fullName>
    </submittedName>
    <submittedName>
        <fullName evidence="2">Mannose-6-phosphate isomerase-like protein (Cupin superfamily)</fullName>
    </submittedName>
</protein>
<dbReference type="PANTHER" id="PTHR36440">
    <property type="entry name" value="PUTATIVE (AFU_ORTHOLOGUE AFUA_8G07350)-RELATED"/>
    <property type="match status" value="1"/>
</dbReference>
<reference evidence="3 4" key="1">
    <citation type="submission" date="2019-04" db="EMBL/GenBank/DDBJ databases">
        <title>Deinococcus metalilatus MA1002 mutant No.5.</title>
        <authorList>
            <person name="Park W."/>
            <person name="Park C."/>
        </authorList>
    </citation>
    <scope>NUCLEOTIDE SEQUENCE [LARGE SCALE GENOMIC DNA]</scope>
    <source>
        <strain evidence="3 4">MA1002-m5</strain>
    </source>
</reference>
<dbReference type="InterPro" id="IPR014710">
    <property type="entry name" value="RmlC-like_jellyroll"/>
</dbReference>
<dbReference type="EMBL" id="VBRC01000001">
    <property type="protein sequence ID" value="TLK32075.1"/>
    <property type="molecule type" value="Genomic_DNA"/>
</dbReference>
<dbReference type="InterPro" id="IPR011051">
    <property type="entry name" value="RmlC_Cupin_sf"/>
</dbReference>
<dbReference type="PANTHER" id="PTHR36440:SF1">
    <property type="entry name" value="PUTATIVE (AFU_ORTHOLOGUE AFUA_8G07350)-RELATED"/>
    <property type="match status" value="1"/>
</dbReference>
<dbReference type="Gene3D" id="2.60.120.10">
    <property type="entry name" value="Jelly Rolls"/>
    <property type="match status" value="1"/>
</dbReference>
<dbReference type="AlphaFoldDB" id="A0AAJ5F7A4"/>
<evidence type="ECO:0000313" key="5">
    <source>
        <dbReference type="Proteomes" id="UP000536909"/>
    </source>
</evidence>
<evidence type="ECO:0000313" key="4">
    <source>
        <dbReference type="Proteomes" id="UP000308000"/>
    </source>
</evidence>
<dbReference type="Proteomes" id="UP000536909">
    <property type="component" value="Unassembled WGS sequence"/>
</dbReference>